<comment type="caution">
    <text evidence="3">The sequence shown here is derived from an EMBL/GenBank/DDBJ whole genome shotgun (WGS) entry which is preliminary data.</text>
</comment>
<feature type="domain" description="Peptidase M14" evidence="2">
    <location>
        <begin position="1"/>
        <end position="290"/>
    </location>
</feature>
<reference evidence="3" key="2">
    <citation type="submission" date="2020-09" db="EMBL/GenBank/DDBJ databases">
        <authorList>
            <person name="Sun Q."/>
            <person name="Ohkuma M."/>
        </authorList>
    </citation>
    <scope>NUCLEOTIDE SEQUENCE</scope>
    <source>
        <strain evidence="3">JCM 30804</strain>
    </source>
</reference>
<dbReference type="GO" id="GO:0006508">
    <property type="term" value="P:proteolysis"/>
    <property type="evidence" value="ECO:0007669"/>
    <property type="project" value="InterPro"/>
</dbReference>
<reference evidence="3" key="1">
    <citation type="journal article" date="2014" name="Int. J. Syst. Evol. Microbiol.">
        <title>Complete genome sequence of Corynebacterium casei LMG S-19264T (=DSM 44701T), isolated from a smear-ripened cheese.</title>
        <authorList>
            <consortium name="US DOE Joint Genome Institute (JGI-PGF)"/>
            <person name="Walter F."/>
            <person name="Albersmeier A."/>
            <person name="Kalinowski J."/>
            <person name="Ruckert C."/>
        </authorList>
    </citation>
    <scope>NUCLEOTIDE SEQUENCE</scope>
    <source>
        <strain evidence="3">JCM 30804</strain>
    </source>
</reference>
<dbReference type="GO" id="GO:0008270">
    <property type="term" value="F:zinc ion binding"/>
    <property type="evidence" value="ECO:0007669"/>
    <property type="project" value="InterPro"/>
</dbReference>
<dbReference type="PROSITE" id="PS52035">
    <property type="entry name" value="PEPTIDASE_M14"/>
    <property type="match status" value="1"/>
</dbReference>
<dbReference type="GO" id="GO:0004181">
    <property type="term" value="F:metallocarboxypeptidase activity"/>
    <property type="evidence" value="ECO:0007669"/>
    <property type="project" value="InterPro"/>
</dbReference>
<evidence type="ECO:0000313" key="3">
    <source>
        <dbReference type="EMBL" id="GGI81712.1"/>
    </source>
</evidence>
<accession>A0A917JQP0</accession>
<dbReference type="InterPro" id="IPR029062">
    <property type="entry name" value="Class_I_gatase-like"/>
</dbReference>
<evidence type="ECO:0000256" key="1">
    <source>
        <dbReference type="PROSITE-ProRule" id="PRU01379"/>
    </source>
</evidence>
<dbReference type="AlphaFoldDB" id="A0A917JQP0"/>
<name>A0A917JQP0_9GAMM</name>
<dbReference type="SUPFAM" id="SSF52317">
    <property type="entry name" value="Class I glutamine amidotransferase-like"/>
    <property type="match status" value="1"/>
</dbReference>
<comment type="similarity">
    <text evidence="1">Belongs to the peptidase M14 family.</text>
</comment>
<dbReference type="Gene3D" id="3.40.630.10">
    <property type="entry name" value="Zn peptidases"/>
    <property type="match status" value="1"/>
</dbReference>
<dbReference type="InterPro" id="IPR000834">
    <property type="entry name" value="Peptidase_M14"/>
</dbReference>
<organism evidence="3 4">
    <name type="scientific">Shewanella gelidii</name>
    <dbReference type="NCBI Taxonomy" id="1642821"/>
    <lineage>
        <taxon>Bacteria</taxon>
        <taxon>Pseudomonadati</taxon>
        <taxon>Pseudomonadota</taxon>
        <taxon>Gammaproteobacteria</taxon>
        <taxon>Alteromonadales</taxon>
        <taxon>Shewanellaceae</taxon>
        <taxon>Shewanella</taxon>
    </lineage>
</organism>
<proteinExistence type="inferred from homology"/>
<feature type="active site" description="Proton donor/acceptor" evidence="1">
    <location>
        <position position="265"/>
    </location>
</feature>
<dbReference type="Proteomes" id="UP000613743">
    <property type="component" value="Unassembled WGS sequence"/>
</dbReference>
<dbReference type="Pfam" id="PF00246">
    <property type="entry name" value="Peptidase_M14"/>
    <property type="match status" value="1"/>
</dbReference>
<dbReference type="EMBL" id="BMPZ01000004">
    <property type="protein sequence ID" value="GGI81712.1"/>
    <property type="molecule type" value="Genomic_DNA"/>
</dbReference>
<gene>
    <name evidence="3" type="ORF">GCM10009332_18780</name>
</gene>
<evidence type="ECO:0000259" key="2">
    <source>
        <dbReference type="PROSITE" id="PS52035"/>
    </source>
</evidence>
<evidence type="ECO:0000313" key="4">
    <source>
        <dbReference type="Proteomes" id="UP000613743"/>
    </source>
</evidence>
<keyword evidence="4" id="KW-1185">Reference proteome</keyword>
<protein>
    <submittedName>
        <fullName evidence="3">Peptidase M14</fullName>
    </submittedName>
</protein>
<dbReference type="SUPFAM" id="SSF53187">
    <property type="entry name" value="Zn-dependent exopeptidases"/>
    <property type="match status" value="1"/>
</dbReference>
<sequence length="800" mass="89255">MNGYLKQLDQHSDKVSIEESGYSHEGRQQLTAVISSPDNLANIDTILSARKQVKAGEVVSGPLIIWLAYSIHGDEASGAHAALATAYYLAASQDQWIEDALNQAIILITPSQNPDGMDRFANWVNSNRGYSLVTDPQSREHQQDWPSGRGNHFFADLNRDWLFARHPESQGRVALFHRWQPHYVGDFHEMGTNSSYFFQPGVPERNHPLTPKRNHQLTQELAKFHQQALDNQGQSYFSEQLFDDFFYGKGSTYPDINGAVGILFEQASARGHAQASTEGGISLVQAINNQFTTSLSSVKGALALKKQLIDYQHEFFNQQKKQKQPAAPKGLLVSANQDPARLEQLVQLLRQHQVNSFVLNKSVKASGRIWQPQDSIFIPLNQAQQSLIQALFDNRKQFEDTSFYDISSWDLRLAFNLTVSDETEVSQSKLRAYSTLHFFDARQAEIPATALAVIIDWRQTTAPAMLSELLQQDILVKFAASPFTLNNGKTAQQFVAGSLQIPLRQAKKNRQSIVQTLTSLARQHRVALYSATSSASVQGIDLGSPDFKTIQPVRPLLISGEGTVASEVGEIWRYVDHQLQIPISLSNSQRLRQLSLAPYTHIIFAGGDYNHLNEVVARKLGQFVTKGGVIIAQKGALSWLNKRHLLQTDVRTPRYFEKLVSGVGLTYAEKKRIEGQKQIGGAILKLALDEGHPLSFGTGEQHLSVLKDEAIGLSHANIEPFVTAASYADDILESGYLTSEYQRELSGTPAFIWETKGKGAIIGFTDNLLFRSFWLATEKVYANALFFSGMATPTYNRRHD</sequence>